<proteinExistence type="predicted"/>
<reference evidence="1 2" key="1">
    <citation type="submission" date="2024-09" db="EMBL/GenBank/DDBJ databases">
        <title>Chromosome-scale assembly of Riccia fluitans.</title>
        <authorList>
            <person name="Paukszto L."/>
            <person name="Sawicki J."/>
            <person name="Karawczyk K."/>
            <person name="Piernik-Szablinska J."/>
            <person name="Szczecinska M."/>
            <person name="Mazdziarz M."/>
        </authorList>
    </citation>
    <scope>NUCLEOTIDE SEQUENCE [LARGE SCALE GENOMIC DNA]</scope>
    <source>
        <strain evidence="1">Rf_01</strain>
        <tissue evidence="1">Aerial parts of the thallus</tissue>
    </source>
</reference>
<dbReference type="AlphaFoldDB" id="A0ABD1Z734"/>
<gene>
    <name evidence="1" type="ORF">R1flu_010296</name>
</gene>
<evidence type="ECO:0000313" key="1">
    <source>
        <dbReference type="EMBL" id="KAL2642709.1"/>
    </source>
</evidence>
<organism evidence="1 2">
    <name type="scientific">Riccia fluitans</name>
    <dbReference type="NCBI Taxonomy" id="41844"/>
    <lineage>
        <taxon>Eukaryota</taxon>
        <taxon>Viridiplantae</taxon>
        <taxon>Streptophyta</taxon>
        <taxon>Embryophyta</taxon>
        <taxon>Marchantiophyta</taxon>
        <taxon>Marchantiopsida</taxon>
        <taxon>Marchantiidae</taxon>
        <taxon>Marchantiales</taxon>
        <taxon>Ricciaceae</taxon>
        <taxon>Riccia</taxon>
    </lineage>
</organism>
<dbReference type="Proteomes" id="UP001605036">
    <property type="component" value="Unassembled WGS sequence"/>
</dbReference>
<accession>A0ABD1Z734</accession>
<comment type="caution">
    <text evidence="1">The sequence shown here is derived from an EMBL/GenBank/DDBJ whole genome shotgun (WGS) entry which is preliminary data.</text>
</comment>
<protein>
    <submittedName>
        <fullName evidence="1">Uncharacterized protein</fullName>
    </submittedName>
</protein>
<name>A0ABD1Z734_9MARC</name>
<dbReference type="SUPFAM" id="SSF56219">
    <property type="entry name" value="DNase I-like"/>
    <property type="match status" value="1"/>
</dbReference>
<evidence type="ECO:0000313" key="2">
    <source>
        <dbReference type="Proteomes" id="UP001605036"/>
    </source>
</evidence>
<dbReference type="InterPro" id="IPR036691">
    <property type="entry name" value="Endo/exonu/phosph_ase_sf"/>
</dbReference>
<dbReference type="EMBL" id="JBHFFA010000002">
    <property type="protein sequence ID" value="KAL2642709.1"/>
    <property type="molecule type" value="Genomic_DNA"/>
</dbReference>
<sequence length="148" mass="17389">MIGEEQNTFRSLKLKFALLDAYDVAEERKGPHYTRHIAYGAKFRWATLDQIYLPTDAPWFEAVESVNHQAEYTLSDHMPVSVSLALGGRLPRGIKLRTNFKFDAHLMALPEINRKLRELWEQETKQEEDPVKAYCKEWAIMRDYMKVK</sequence>
<keyword evidence="2" id="KW-1185">Reference proteome</keyword>